<comment type="subcellular location">
    <subcellularLocation>
        <location evidence="1">Cytoplasm</location>
    </subcellularLocation>
</comment>
<keyword evidence="4" id="KW-0007">Acetylation</keyword>
<dbReference type="PANTHER" id="PTHR15139">
    <property type="entry name" value="TUBULIN FOLDING COFACTOR C"/>
    <property type="match status" value="1"/>
</dbReference>
<organism evidence="10 11">
    <name type="scientific">Aphanomyces astaci</name>
    <name type="common">Crayfish plague agent</name>
    <dbReference type="NCBI Taxonomy" id="112090"/>
    <lineage>
        <taxon>Eukaryota</taxon>
        <taxon>Sar</taxon>
        <taxon>Stramenopiles</taxon>
        <taxon>Oomycota</taxon>
        <taxon>Saprolegniomycetes</taxon>
        <taxon>Saprolegniales</taxon>
        <taxon>Verrucalvaceae</taxon>
        <taxon>Aphanomyces</taxon>
    </lineage>
</organism>
<dbReference type="PANTHER" id="PTHR15139:SF0">
    <property type="entry name" value="TUBULIN-SPECIFIC CHAPERONE C"/>
    <property type="match status" value="1"/>
</dbReference>
<dbReference type="VEuPathDB" id="FungiDB:H257_09341"/>
<dbReference type="PROSITE" id="PS51329">
    <property type="entry name" value="C_CAP_COFACTOR_C"/>
    <property type="match status" value="1"/>
</dbReference>
<dbReference type="InterPro" id="IPR027684">
    <property type="entry name" value="TBCC"/>
</dbReference>
<evidence type="ECO:0000256" key="6">
    <source>
        <dbReference type="ARBA" id="ARBA00026055"/>
    </source>
</evidence>
<feature type="region of interest" description="Disordered" evidence="7">
    <location>
        <begin position="99"/>
        <end position="118"/>
    </location>
</feature>
<dbReference type="Pfam" id="PF07986">
    <property type="entry name" value="TBCC"/>
    <property type="match status" value="1"/>
</dbReference>
<feature type="domain" description="C-CAP/cofactor C-like" evidence="9">
    <location>
        <begin position="231"/>
        <end position="385"/>
    </location>
</feature>
<dbReference type="Pfam" id="PF16752">
    <property type="entry name" value="TBCC_N"/>
    <property type="match status" value="1"/>
</dbReference>
<dbReference type="Gene3D" id="2.160.20.70">
    <property type="match status" value="1"/>
</dbReference>
<reference evidence="10 11" key="1">
    <citation type="submission" date="2018-08" db="EMBL/GenBank/DDBJ databases">
        <title>Aphanomyces genome sequencing and annotation.</title>
        <authorList>
            <person name="Minardi D."/>
            <person name="Oidtmann B."/>
            <person name="Van Der Giezen M."/>
            <person name="Studholme D.J."/>
        </authorList>
    </citation>
    <scope>NUCLEOTIDE SEQUENCE [LARGE SCALE GENOMIC DNA]</scope>
    <source>
        <strain evidence="10 11">Yx</strain>
    </source>
</reference>
<dbReference type="SUPFAM" id="SSF74924">
    <property type="entry name" value="Cap-Gly domain"/>
    <property type="match status" value="1"/>
</dbReference>
<dbReference type="SMART" id="SM01052">
    <property type="entry name" value="CAP_GLY"/>
    <property type="match status" value="1"/>
</dbReference>
<dbReference type="InterPro" id="IPR012945">
    <property type="entry name" value="Tubulin-bd_cofactor_C_dom"/>
</dbReference>
<dbReference type="Gene3D" id="1.20.58.1250">
    <property type="entry name" value="Tubulin Binding Cofactor C, N-terminal domain"/>
    <property type="match status" value="1"/>
</dbReference>
<dbReference type="PROSITE" id="PS50245">
    <property type="entry name" value="CAP_GLY_2"/>
    <property type="match status" value="1"/>
</dbReference>
<evidence type="ECO:0000256" key="3">
    <source>
        <dbReference type="ARBA" id="ARBA00022490"/>
    </source>
</evidence>
<proteinExistence type="inferred from homology"/>
<dbReference type="InterPro" id="IPR016098">
    <property type="entry name" value="CAP/MinC_C"/>
</dbReference>
<dbReference type="SMART" id="SM00673">
    <property type="entry name" value="CARP"/>
    <property type="match status" value="1"/>
</dbReference>
<gene>
    <name evidence="10" type="ORF">DYB25_006067</name>
</gene>
<comment type="subunit">
    <text evidence="6">Supercomplex made of cofactors A to E. Cofactors A and D function by capturing and stabilizing tubulin in a quasi-native conformation. Cofactor E binds to the cofactor D-tubulin complex; interaction with cofactor C then causes the release of tubulin polypeptides that are committed to the native state.</text>
</comment>
<dbReference type="AlphaFoldDB" id="A0A397BM14"/>
<comment type="similarity">
    <text evidence="2">Belongs to the TBCC family.</text>
</comment>
<keyword evidence="5" id="KW-0143">Chaperone</keyword>
<dbReference type="InterPro" id="IPR038397">
    <property type="entry name" value="TBCC_N_sf"/>
</dbReference>
<dbReference type="Gene3D" id="2.30.30.190">
    <property type="entry name" value="CAP Gly-rich-like domain"/>
    <property type="match status" value="1"/>
</dbReference>
<evidence type="ECO:0000256" key="4">
    <source>
        <dbReference type="ARBA" id="ARBA00022990"/>
    </source>
</evidence>
<dbReference type="InterPro" id="IPR036859">
    <property type="entry name" value="CAP-Gly_dom_sf"/>
</dbReference>
<evidence type="ECO:0000259" key="9">
    <source>
        <dbReference type="PROSITE" id="PS51329"/>
    </source>
</evidence>
<dbReference type="GO" id="GO:0005737">
    <property type="term" value="C:cytoplasm"/>
    <property type="evidence" value="ECO:0007669"/>
    <property type="project" value="UniProtKB-SubCell"/>
</dbReference>
<dbReference type="Pfam" id="PF01302">
    <property type="entry name" value="CAP_GLY"/>
    <property type="match status" value="1"/>
</dbReference>
<evidence type="ECO:0000313" key="10">
    <source>
        <dbReference type="EMBL" id="RHY21083.1"/>
    </source>
</evidence>
<dbReference type="InterPro" id="IPR006599">
    <property type="entry name" value="CARP_motif"/>
</dbReference>
<dbReference type="GO" id="GO:0007023">
    <property type="term" value="P:post-chaperonin tubulin folding pathway"/>
    <property type="evidence" value="ECO:0007669"/>
    <property type="project" value="InterPro"/>
</dbReference>
<dbReference type="InterPro" id="IPR017901">
    <property type="entry name" value="C-CAP_CF_C-like"/>
</dbReference>
<evidence type="ECO:0000256" key="2">
    <source>
        <dbReference type="ARBA" id="ARBA00008848"/>
    </source>
</evidence>
<evidence type="ECO:0000259" key="8">
    <source>
        <dbReference type="PROSITE" id="PS50245"/>
    </source>
</evidence>
<dbReference type="InterPro" id="IPR000938">
    <property type="entry name" value="CAP-Gly_domain"/>
</dbReference>
<evidence type="ECO:0000313" key="11">
    <source>
        <dbReference type="Proteomes" id="UP000266239"/>
    </source>
</evidence>
<name>A0A397BM14_APHAT</name>
<dbReference type="InterPro" id="IPR031925">
    <property type="entry name" value="TBCC_N"/>
</dbReference>
<dbReference type="GO" id="GO:0015631">
    <property type="term" value="F:tubulin binding"/>
    <property type="evidence" value="ECO:0007669"/>
    <property type="project" value="InterPro"/>
</dbReference>
<feature type="compositionally biased region" description="Low complexity" evidence="7">
    <location>
        <begin position="101"/>
        <end position="118"/>
    </location>
</feature>
<comment type="caution">
    <text evidence="10">The sequence shown here is derived from an EMBL/GenBank/DDBJ whole genome shotgun (WGS) entry which is preliminary data.</text>
</comment>
<evidence type="ECO:0000256" key="1">
    <source>
        <dbReference type="ARBA" id="ARBA00004496"/>
    </source>
</evidence>
<dbReference type="GO" id="GO:0007021">
    <property type="term" value="P:tubulin complex assembly"/>
    <property type="evidence" value="ECO:0007669"/>
    <property type="project" value="TreeGrafter"/>
</dbReference>
<evidence type="ECO:0000256" key="5">
    <source>
        <dbReference type="ARBA" id="ARBA00023186"/>
    </source>
</evidence>
<evidence type="ECO:0000256" key="7">
    <source>
        <dbReference type="SAM" id="MobiDB-lite"/>
    </source>
</evidence>
<protein>
    <submittedName>
        <fullName evidence="10">Uncharacterized protein</fullName>
    </submittedName>
</protein>
<feature type="domain" description="CAP-Gly" evidence="8">
    <location>
        <begin position="30"/>
        <end position="66"/>
    </location>
</feature>
<dbReference type="Proteomes" id="UP000266239">
    <property type="component" value="Unassembled WGS sequence"/>
</dbReference>
<sequence>MDLTVGLRCEISGKRRGEVAYIGPVQGIPAGEWAGIRLDLPFGKNDGTQGSQRYFDCQPLHGVFVRPESVNVSGDFPPFLVVQDDASLEEKVRLVEDARAAQRQQTSQRQKAQASTTSFTSRAEAVDAFWSEFNDKEANVRRTLESIEAASPDVGHSLDSLCTDVHGLRDLAAAATIFLPPYDIRATQAVTHRLLQAIDAKRTALAPRKKFTFKARAKLKTAGGTPLPPPPPPLPAFTPSLAAHDHELVYADQSNTVLHITAADMPDLNFARLSHCIIVIPVMTSAIRGTELSHCTIYTGPIQGSLWLENCSNCTFVVACRQLRVHHTSASAFYLRIKSHPIVEDCGGLGFAPYGLAYEGLGAQLDAAGLACDTALWSQVHDFKWLRQTQSPHWRVLPDRERVHAVDPTVQDLVSIVECQ</sequence>
<accession>A0A397BM14</accession>
<keyword evidence="3" id="KW-0963">Cytoplasm</keyword>
<dbReference type="EMBL" id="QUTA01004097">
    <property type="protein sequence ID" value="RHY21083.1"/>
    <property type="molecule type" value="Genomic_DNA"/>
</dbReference>